<name>A0ABV3Q847_9BACL</name>
<proteinExistence type="predicted"/>
<evidence type="ECO:0000313" key="1">
    <source>
        <dbReference type="EMBL" id="MEW9503411.1"/>
    </source>
</evidence>
<evidence type="ECO:0000313" key="2">
    <source>
        <dbReference type="Proteomes" id="UP001556040"/>
    </source>
</evidence>
<dbReference type="Proteomes" id="UP001556040">
    <property type="component" value="Unassembled WGS sequence"/>
</dbReference>
<accession>A0ABV3Q847</accession>
<dbReference type="EMBL" id="JBFMIA010000048">
    <property type="protein sequence ID" value="MEW9503411.1"/>
    <property type="molecule type" value="Genomic_DNA"/>
</dbReference>
<comment type="caution">
    <text evidence="1">The sequence shown here is derived from an EMBL/GenBank/DDBJ whole genome shotgun (WGS) entry which is preliminary data.</text>
</comment>
<reference evidence="1 2" key="1">
    <citation type="journal article" date="1979" name="Int. J. Syst. Evol. Microbiol.">
        <title>Bacillus globisporus subsp. marinus subsp. nov.</title>
        <authorList>
            <person name="Liu H."/>
        </authorList>
    </citation>
    <scope>NUCLEOTIDE SEQUENCE [LARGE SCALE GENOMIC DNA]</scope>
    <source>
        <strain evidence="1 2">DSM 1297</strain>
    </source>
</reference>
<dbReference type="RefSeq" id="WP_367780896.1">
    <property type="nucleotide sequence ID" value="NZ_JBFMIA010000048.1"/>
</dbReference>
<sequence>MIKECDDIKWTSSTFTQFNGTDNAVIQLQNGYLLNVHKDPNGPSLRYVIGTWDEEADRVWWWTNGL</sequence>
<organism evidence="1 2">
    <name type="scientific">Jeotgalibacillus marinus</name>
    <dbReference type="NCBI Taxonomy" id="86667"/>
    <lineage>
        <taxon>Bacteria</taxon>
        <taxon>Bacillati</taxon>
        <taxon>Bacillota</taxon>
        <taxon>Bacilli</taxon>
        <taxon>Bacillales</taxon>
        <taxon>Caryophanaceae</taxon>
        <taxon>Jeotgalibacillus</taxon>
    </lineage>
</organism>
<gene>
    <name evidence="1" type="ORF">AB1471_16725</name>
</gene>
<keyword evidence="2" id="KW-1185">Reference proteome</keyword>
<protein>
    <submittedName>
        <fullName evidence="1">Uncharacterized protein</fullName>
    </submittedName>
</protein>